<comment type="caution">
    <text evidence="2">The sequence shown here is derived from an EMBL/GenBank/DDBJ whole genome shotgun (WGS) entry which is preliminary data.</text>
</comment>
<organism evidence="2 3">
    <name type="scientific">Hibiscus sabdariffa</name>
    <name type="common">roselle</name>
    <dbReference type="NCBI Taxonomy" id="183260"/>
    <lineage>
        <taxon>Eukaryota</taxon>
        <taxon>Viridiplantae</taxon>
        <taxon>Streptophyta</taxon>
        <taxon>Embryophyta</taxon>
        <taxon>Tracheophyta</taxon>
        <taxon>Spermatophyta</taxon>
        <taxon>Magnoliopsida</taxon>
        <taxon>eudicotyledons</taxon>
        <taxon>Gunneridae</taxon>
        <taxon>Pentapetalae</taxon>
        <taxon>rosids</taxon>
        <taxon>malvids</taxon>
        <taxon>Malvales</taxon>
        <taxon>Malvaceae</taxon>
        <taxon>Malvoideae</taxon>
        <taxon>Hibiscus</taxon>
    </lineage>
</organism>
<evidence type="ECO:0000256" key="1">
    <source>
        <dbReference type="SAM" id="Coils"/>
    </source>
</evidence>
<protein>
    <submittedName>
        <fullName evidence="2">Uncharacterized protein</fullName>
    </submittedName>
</protein>
<gene>
    <name evidence="2" type="ORF">V6N12_045828</name>
</gene>
<evidence type="ECO:0000313" key="3">
    <source>
        <dbReference type="Proteomes" id="UP001472677"/>
    </source>
</evidence>
<feature type="coiled-coil region" evidence="1">
    <location>
        <begin position="26"/>
        <end position="74"/>
    </location>
</feature>
<name>A0ABR2G4U1_9ROSI</name>
<reference evidence="2 3" key="1">
    <citation type="journal article" date="2024" name="G3 (Bethesda)">
        <title>Genome assembly of Hibiscus sabdariffa L. provides insights into metabolisms of medicinal natural products.</title>
        <authorList>
            <person name="Kim T."/>
        </authorList>
    </citation>
    <scope>NUCLEOTIDE SEQUENCE [LARGE SCALE GENOMIC DNA]</scope>
    <source>
        <strain evidence="2">TK-2024</strain>
        <tissue evidence="2">Old leaves</tissue>
    </source>
</reference>
<dbReference type="EMBL" id="JBBPBM010000003">
    <property type="protein sequence ID" value="KAK8593754.1"/>
    <property type="molecule type" value="Genomic_DNA"/>
</dbReference>
<accession>A0ABR2G4U1</accession>
<keyword evidence="1" id="KW-0175">Coiled coil</keyword>
<keyword evidence="3" id="KW-1185">Reference proteome</keyword>
<proteinExistence type="predicted"/>
<evidence type="ECO:0000313" key="2">
    <source>
        <dbReference type="EMBL" id="KAK8593754.1"/>
    </source>
</evidence>
<dbReference type="Proteomes" id="UP001472677">
    <property type="component" value="Unassembled WGS sequence"/>
</dbReference>
<sequence>MEFVIGIGVSFVTKAAEYMIHPIKYISDHEKNVKTLKDRAERLEDARTSVQHSIDEAKRNGEEIEDEVVNWMSKAST</sequence>